<keyword evidence="4 14" id="KW-0812">Transmembrane</keyword>
<comment type="subcellular location">
    <subcellularLocation>
        <location evidence="2">Endoplasmic reticulum membrane</location>
        <topology evidence="2">Multi-pass membrane protein</topology>
    </subcellularLocation>
</comment>
<keyword evidence="11" id="KW-0443">Lipid metabolism</keyword>
<evidence type="ECO:0000256" key="5">
    <source>
        <dbReference type="ARBA" id="ARBA00022723"/>
    </source>
</evidence>
<evidence type="ECO:0000256" key="2">
    <source>
        <dbReference type="ARBA" id="ARBA00004477"/>
    </source>
</evidence>
<feature type="domain" description="Fatty acid hydroxylase" evidence="15">
    <location>
        <begin position="43"/>
        <end position="184"/>
    </location>
</feature>
<organism evidence="16 17">
    <name type="scientific">Alicyclobacillus tolerans</name>
    <dbReference type="NCBI Taxonomy" id="90970"/>
    <lineage>
        <taxon>Bacteria</taxon>
        <taxon>Bacillati</taxon>
        <taxon>Bacillota</taxon>
        <taxon>Bacilli</taxon>
        <taxon>Bacillales</taxon>
        <taxon>Alicyclobacillaceae</taxon>
        <taxon>Alicyclobacillus</taxon>
    </lineage>
</organism>
<evidence type="ECO:0000313" key="17">
    <source>
        <dbReference type="Proteomes" id="UP000184016"/>
    </source>
</evidence>
<evidence type="ECO:0000256" key="1">
    <source>
        <dbReference type="ARBA" id="ARBA00001947"/>
    </source>
</evidence>
<keyword evidence="13" id="KW-0275">Fatty acid biosynthesis</keyword>
<dbReference type="GO" id="GO:0005506">
    <property type="term" value="F:iron ion binding"/>
    <property type="evidence" value="ECO:0007669"/>
    <property type="project" value="InterPro"/>
</dbReference>
<dbReference type="OrthoDB" id="9784228at2"/>
<gene>
    <name evidence="16" type="ORF">SAMN05443507_11086</name>
</gene>
<keyword evidence="12 14" id="KW-0472">Membrane</keyword>
<evidence type="ECO:0000256" key="6">
    <source>
        <dbReference type="ARBA" id="ARBA00022824"/>
    </source>
</evidence>
<dbReference type="Proteomes" id="UP000184016">
    <property type="component" value="Unassembled WGS sequence"/>
</dbReference>
<reference evidence="17" key="1">
    <citation type="submission" date="2016-11" db="EMBL/GenBank/DDBJ databases">
        <authorList>
            <person name="Varghese N."/>
            <person name="Submissions S."/>
        </authorList>
    </citation>
    <scope>NUCLEOTIDE SEQUENCE [LARGE SCALE GENOMIC DNA]</scope>
    <source>
        <strain evidence="17">USBA-503</strain>
    </source>
</reference>
<dbReference type="GO" id="GO:0080132">
    <property type="term" value="F:fatty acid 2-hydroxylase activity"/>
    <property type="evidence" value="ECO:0007669"/>
    <property type="project" value="InterPro"/>
</dbReference>
<dbReference type="GO" id="GO:0006633">
    <property type="term" value="P:fatty acid biosynthetic process"/>
    <property type="evidence" value="ECO:0007669"/>
    <property type="project" value="UniProtKB-KW"/>
</dbReference>
<keyword evidence="8" id="KW-0862">Zinc</keyword>
<sequence>MVSKELKLFIKFPDIFVMLCLTITGCIVSILHWQGWLTLIFIVAGMVAYALAEYTTHRFLFHMKPPKNRILLKFLKRIHYDHHANPGDLHLLFLPLWYSLPNIAVASSILMIISHRWQEAIFFATGVGIFLLYYEWRHFVAHRPLVPKTKWGKKLKKSHLWHHYKNENYWYGVTHTVLDYVFQTYPDEKLVEKSQTARDLEHRIKEQVTESHF</sequence>
<evidence type="ECO:0000256" key="7">
    <source>
        <dbReference type="ARBA" id="ARBA00022832"/>
    </source>
</evidence>
<evidence type="ECO:0000256" key="10">
    <source>
        <dbReference type="ARBA" id="ARBA00023002"/>
    </source>
</evidence>
<evidence type="ECO:0000256" key="3">
    <source>
        <dbReference type="ARBA" id="ARBA00022516"/>
    </source>
</evidence>
<keyword evidence="6" id="KW-0256">Endoplasmic reticulum</keyword>
<evidence type="ECO:0000256" key="12">
    <source>
        <dbReference type="ARBA" id="ARBA00023136"/>
    </source>
</evidence>
<comment type="cofactor">
    <cofactor evidence="1">
        <name>Zn(2+)</name>
        <dbReference type="ChEBI" id="CHEBI:29105"/>
    </cofactor>
</comment>
<feature type="transmembrane region" description="Helical" evidence="14">
    <location>
        <begin position="91"/>
        <end position="114"/>
    </location>
</feature>
<evidence type="ECO:0000256" key="9">
    <source>
        <dbReference type="ARBA" id="ARBA00022989"/>
    </source>
</evidence>
<evidence type="ECO:0000256" key="8">
    <source>
        <dbReference type="ARBA" id="ARBA00022833"/>
    </source>
</evidence>
<dbReference type="PROSITE" id="PS51257">
    <property type="entry name" value="PROKAR_LIPOPROTEIN"/>
    <property type="match status" value="1"/>
</dbReference>
<dbReference type="InterPro" id="IPR006694">
    <property type="entry name" value="Fatty_acid_hydroxylase"/>
</dbReference>
<dbReference type="GO" id="GO:0016020">
    <property type="term" value="C:membrane"/>
    <property type="evidence" value="ECO:0007669"/>
    <property type="project" value="InterPro"/>
</dbReference>
<evidence type="ECO:0000256" key="14">
    <source>
        <dbReference type="SAM" id="Phobius"/>
    </source>
</evidence>
<evidence type="ECO:0000313" key="16">
    <source>
        <dbReference type="EMBL" id="SHK22596.1"/>
    </source>
</evidence>
<keyword evidence="3" id="KW-0444">Lipid biosynthesis</keyword>
<keyword evidence="10" id="KW-0560">Oxidoreductase</keyword>
<name>A0A1M6QQW8_9BACL</name>
<keyword evidence="5" id="KW-0479">Metal-binding</keyword>
<protein>
    <submittedName>
        <fullName evidence="16">Fatty acid hydroxylase superfamily protein</fullName>
    </submittedName>
</protein>
<dbReference type="EMBL" id="FRAF01000010">
    <property type="protein sequence ID" value="SHK22596.1"/>
    <property type="molecule type" value="Genomic_DNA"/>
</dbReference>
<evidence type="ECO:0000256" key="11">
    <source>
        <dbReference type="ARBA" id="ARBA00023098"/>
    </source>
</evidence>
<keyword evidence="7" id="KW-0276">Fatty acid metabolism</keyword>
<dbReference type="PANTHER" id="PTHR12863">
    <property type="entry name" value="FATTY ACID HYDROXYLASE"/>
    <property type="match status" value="1"/>
</dbReference>
<dbReference type="PANTHER" id="PTHR12863:SF1">
    <property type="entry name" value="FATTY ACID 2-HYDROXYLASE"/>
    <property type="match status" value="1"/>
</dbReference>
<feature type="transmembrane region" description="Helical" evidence="14">
    <location>
        <begin position="39"/>
        <end position="61"/>
    </location>
</feature>
<feature type="transmembrane region" description="Helical" evidence="14">
    <location>
        <begin position="120"/>
        <end position="136"/>
    </location>
</feature>
<dbReference type="InterPro" id="IPR014430">
    <property type="entry name" value="Scs7"/>
</dbReference>
<dbReference type="STRING" id="1830138.SAMN05443507_11086"/>
<keyword evidence="9 14" id="KW-1133">Transmembrane helix</keyword>
<dbReference type="AlphaFoldDB" id="A0A1M6QQW8"/>
<keyword evidence="17" id="KW-1185">Reference proteome</keyword>
<feature type="transmembrane region" description="Helical" evidence="14">
    <location>
        <begin position="12"/>
        <end position="33"/>
    </location>
</feature>
<evidence type="ECO:0000259" key="15">
    <source>
        <dbReference type="Pfam" id="PF04116"/>
    </source>
</evidence>
<dbReference type="Pfam" id="PF04116">
    <property type="entry name" value="FA_hydroxylase"/>
    <property type="match status" value="1"/>
</dbReference>
<accession>A0A1M6QQW8</accession>
<evidence type="ECO:0000256" key="4">
    <source>
        <dbReference type="ARBA" id="ARBA00022692"/>
    </source>
</evidence>
<proteinExistence type="predicted"/>
<evidence type="ECO:0000256" key="13">
    <source>
        <dbReference type="ARBA" id="ARBA00023160"/>
    </source>
</evidence>